<dbReference type="InterPro" id="IPR024788">
    <property type="entry name" value="Malectin-like_Carb-bd_dom"/>
</dbReference>
<dbReference type="InterPro" id="IPR008271">
    <property type="entry name" value="Ser/Thr_kinase_AS"/>
</dbReference>
<keyword evidence="12 16" id="KW-1133">Transmembrane helix</keyword>
<dbReference type="GO" id="GO:0004674">
    <property type="term" value="F:protein serine/threonine kinase activity"/>
    <property type="evidence" value="ECO:0007669"/>
    <property type="project" value="UniProtKB-KW"/>
</dbReference>
<keyword evidence="2" id="KW-0723">Serine/threonine-protein kinase</keyword>
<protein>
    <recommendedName>
        <fullName evidence="17">Protein kinase domain-containing protein</fullName>
    </recommendedName>
</protein>
<evidence type="ECO:0000313" key="19">
    <source>
        <dbReference type="Proteomes" id="UP000663760"/>
    </source>
</evidence>
<keyword evidence="10" id="KW-0418">Kinase</keyword>
<keyword evidence="3" id="KW-0597">Phosphoprotein</keyword>
<dbReference type="Gene3D" id="1.10.510.10">
    <property type="entry name" value="Transferase(Phosphotransferase) domain 1"/>
    <property type="match status" value="1"/>
</dbReference>
<dbReference type="InterPro" id="IPR001611">
    <property type="entry name" value="Leu-rich_rpt"/>
</dbReference>
<feature type="domain" description="Protein kinase" evidence="17">
    <location>
        <begin position="577"/>
        <end position="860"/>
    </location>
</feature>
<dbReference type="OrthoDB" id="2017114at2759"/>
<keyword evidence="5" id="KW-0808">Transferase</keyword>
<dbReference type="Pfam" id="PF12819">
    <property type="entry name" value="Malectin_like"/>
    <property type="match status" value="1"/>
</dbReference>
<dbReference type="FunFam" id="3.80.10.10:FF:000129">
    <property type="entry name" value="Leucine-rich repeat receptor-like kinase"/>
    <property type="match status" value="1"/>
</dbReference>
<evidence type="ECO:0000313" key="18">
    <source>
        <dbReference type="EMBL" id="CAA7404333.1"/>
    </source>
</evidence>
<evidence type="ECO:0000256" key="7">
    <source>
        <dbReference type="ARBA" id="ARBA00022729"/>
    </source>
</evidence>
<dbReference type="InterPro" id="IPR032675">
    <property type="entry name" value="LRR_dom_sf"/>
</dbReference>
<keyword evidence="6 16" id="KW-0812">Transmembrane</keyword>
<evidence type="ECO:0000256" key="16">
    <source>
        <dbReference type="SAM" id="Phobius"/>
    </source>
</evidence>
<dbReference type="PANTHER" id="PTHR45631:SF202">
    <property type="entry name" value="SENESCENCE-INDUCED RECEPTOR-LIKE SERINE_THREONINE-PROTEIN KINASE"/>
    <property type="match status" value="1"/>
</dbReference>
<dbReference type="PROSITE" id="PS00108">
    <property type="entry name" value="PROTEIN_KINASE_ST"/>
    <property type="match status" value="1"/>
</dbReference>
<dbReference type="InterPro" id="IPR011009">
    <property type="entry name" value="Kinase-like_dom_sf"/>
</dbReference>
<evidence type="ECO:0000256" key="13">
    <source>
        <dbReference type="ARBA" id="ARBA00023136"/>
    </source>
</evidence>
<keyword evidence="11 15" id="KW-0067">ATP-binding</keyword>
<feature type="transmembrane region" description="Helical" evidence="16">
    <location>
        <begin position="515"/>
        <end position="536"/>
    </location>
</feature>
<evidence type="ECO:0000256" key="6">
    <source>
        <dbReference type="ARBA" id="ARBA00022692"/>
    </source>
</evidence>
<dbReference type="GO" id="GO:0005886">
    <property type="term" value="C:plasma membrane"/>
    <property type="evidence" value="ECO:0007669"/>
    <property type="project" value="UniProtKB-SubCell"/>
</dbReference>
<dbReference type="SUPFAM" id="SSF56112">
    <property type="entry name" value="Protein kinase-like (PK-like)"/>
    <property type="match status" value="1"/>
</dbReference>
<evidence type="ECO:0000256" key="9">
    <source>
        <dbReference type="ARBA" id="ARBA00022741"/>
    </source>
</evidence>
<keyword evidence="8" id="KW-0677">Repeat</keyword>
<keyword evidence="9 15" id="KW-0547">Nucleotide-binding</keyword>
<evidence type="ECO:0000256" key="4">
    <source>
        <dbReference type="ARBA" id="ARBA00022614"/>
    </source>
</evidence>
<evidence type="ECO:0000259" key="17">
    <source>
        <dbReference type="PROSITE" id="PS50011"/>
    </source>
</evidence>
<dbReference type="InterPro" id="IPR017441">
    <property type="entry name" value="Protein_kinase_ATP_BS"/>
</dbReference>
<feature type="binding site" evidence="15">
    <location>
        <position position="605"/>
    </location>
    <ligand>
        <name>ATP</name>
        <dbReference type="ChEBI" id="CHEBI:30616"/>
    </ligand>
</feature>
<dbReference type="EMBL" id="LR746273">
    <property type="protein sequence ID" value="CAA7404333.1"/>
    <property type="molecule type" value="Genomic_DNA"/>
</dbReference>
<evidence type="ECO:0000256" key="12">
    <source>
        <dbReference type="ARBA" id="ARBA00022989"/>
    </source>
</evidence>
<sequence length="887" mass="99844">MEGGTSSATLKETLWFPLSLRFLLVFFFLLFFFSTFATQPVHSQSQEGFISIDCGNPDGADYEDPSTKITFSPDSRYINRGENKIVSNNPFSRKYETLRSFPNGDRNCYKLWPVQTGKKYLIRAGFWYGNYDKRRNVPTFDLHIGVNFWTTVRLSFDGAGISEIITVASGDFLWVCLINTGKGTPFISTLELRPLPDFMYPIASLSQHLVYESRKNFGATYQLRYPDDPYDRIWFNASTNFRTFTGSIELAPKVGDRFQVPSKVMATAVIGSVLLRIDGDPGDRVYVVMHFTELETLNSTNDTRLISVYGGLPEGWLYDKYSPPFGDVDHKEVINVSTGSSGRSSLFIYSSISSTRPPLVNAIETYFLRRIKGLPTQQGDVEAIQEIKQLYNVTRNWQGDPCSPKEYVWDGVGCNYYENSSPPRITSLNMASSKLSGIIPPSIANLTALVILDLSNNDFTGIIPDFLAELSSLKLVNLSGNIQPISIPKNLCGKLSRIEGNVECKNLQGNIKRKIIIIVPTILFIIIVFIIISIIIRRTRRRKLNPSINSTPPKQNDNDMQQRCLQFTSLEIRNMTRNFSIPIGKGGFGIVYLGYLHDETQVAVKVLSLSSFQGIKEFQAEALLLSRVHHINLVSLIGYCDDKQHLALVYEYMDGGTICDLLSGESNGTIVLSWEQRLKIALDAAQGLDYLHNGCRPSIIHRDVKSTNILLNRNLVAKLGDFGLSKAFNVDSFIDISTIVAGSPGYLDPEYHRTSKLTKKSDVYSFGIVLLELITGQRPFVISSNNMHIIQWVHQRLENGHTDDIVDSRIHDSYNINSIWKAIEIAMDCTLASSTKRLNMSDVVMRLKQCLQSEAYHEVLRNTKGPYQDSLEILPFNMDTTNVPIAR</sequence>
<dbReference type="FunFam" id="1.10.510.10:FF:000146">
    <property type="entry name" value="LRR receptor-like serine/threonine-protein kinase IOS1"/>
    <property type="match status" value="1"/>
</dbReference>
<keyword evidence="14" id="KW-0675">Receptor</keyword>
<dbReference type="GO" id="GO:0005524">
    <property type="term" value="F:ATP binding"/>
    <property type="evidence" value="ECO:0007669"/>
    <property type="project" value="UniProtKB-UniRule"/>
</dbReference>
<dbReference type="AlphaFoldDB" id="A0A7I8L2P9"/>
<comment type="subcellular location">
    <subcellularLocation>
        <location evidence="1">Cell membrane</location>
        <topology evidence="1">Single-pass membrane protein</topology>
    </subcellularLocation>
</comment>
<evidence type="ECO:0000256" key="1">
    <source>
        <dbReference type="ARBA" id="ARBA00004162"/>
    </source>
</evidence>
<name>A0A7I8L2P9_SPIIN</name>
<evidence type="ECO:0000256" key="11">
    <source>
        <dbReference type="ARBA" id="ARBA00022840"/>
    </source>
</evidence>
<keyword evidence="7" id="KW-0732">Signal</keyword>
<evidence type="ECO:0000256" key="3">
    <source>
        <dbReference type="ARBA" id="ARBA00022553"/>
    </source>
</evidence>
<gene>
    <name evidence="18" type="ORF">SI8410_10015011</name>
</gene>
<dbReference type="Gene3D" id="3.80.10.10">
    <property type="entry name" value="Ribonuclease Inhibitor"/>
    <property type="match status" value="1"/>
</dbReference>
<dbReference type="SUPFAM" id="SSF52058">
    <property type="entry name" value="L domain-like"/>
    <property type="match status" value="1"/>
</dbReference>
<evidence type="ECO:0000256" key="5">
    <source>
        <dbReference type="ARBA" id="ARBA00022679"/>
    </source>
</evidence>
<evidence type="ECO:0000256" key="10">
    <source>
        <dbReference type="ARBA" id="ARBA00022777"/>
    </source>
</evidence>
<dbReference type="FunFam" id="3.30.200.20:FF:000178">
    <property type="entry name" value="serine/threonine-protein kinase PBS1-like"/>
    <property type="match status" value="1"/>
</dbReference>
<dbReference type="CDD" id="cd14066">
    <property type="entry name" value="STKc_IRAK"/>
    <property type="match status" value="1"/>
</dbReference>
<organism evidence="18 19">
    <name type="scientific">Spirodela intermedia</name>
    <name type="common">Intermediate duckweed</name>
    <dbReference type="NCBI Taxonomy" id="51605"/>
    <lineage>
        <taxon>Eukaryota</taxon>
        <taxon>Viridiplantae</taxon>
        <taxon>Streptophyta</taxon>
        <taxon>Embryophyta</taxon>
        <taxon>Tracheophyta</taxon>
        <taxon>Spermatophyta</taxon>
        <taxon>Magnoliopsida</taxon>
        <taxon>Liliopsida</taxon>
        <taxon>Araceae</taxon>
        <taxon>Lemnoideae</taxon>
        <taxon>Spirodela</taxon>
    </lineage>
</organism>
<evidence type="ECO:0000256" key="2">
    <source>
        <dbReference type="ARBA" id="ARBA00022527"/>
    </source>
</evidence>
<evidence type="ECO:0000256" key="15">
    <source>
        <dbReference type="PROSITE-ProRule" id="PRU10141"/>
    </source>
</evidence>
<dbReference type="PROSITE" id="PS50011">
    <property type="entry name" value="PROTEIN_KINASE_DOM"/>
    <property type="match status" value="1"/>
</dbReference>
<evidence type="ECO:0000256" key="8">
    <source>
        <dbReference type="ARBA" id="ARBA00022737"/>
    </source>
</evidence>
<evidence type="ECO:0000256" key="14">
    <source>
        <dbReference type="ARBA" id="ARBA00023170"/>
    </source>
</evidence>
<dbReference type="PROSITE" id="PS00107">
    <property type="entry name" value="PROTEIN_KINASE_ATP"/>
    <property type="match status" value="1"/>
</dbReference>
<proteinExistence type="predicted"/>
<dbReference type="InterPro" id="IPR000719">
    <property type="entry name" value="Prot_kinase_dom"/>
</dbReference>
<dbReference type="Pfam" id="PF00069">
    <property type="entry name" value="Pkinase"/>
    <property type="match status" value="1"/>
</dbReference>
<dbReference type="SMART" id="SM00220">
    <property type="entry name" value="S_TKc"/>
    <property type="match status" value="1"/>
</dbReference>
<dbReference type="PANTHER" id="PTHR45631">
    <property type="entry name" value="OS07G0107800 PROTEIN-RELATED"/>
    <property type="match status" value="1"/>
</dbReference>
<reference evidence="18" key="1">
    <citation type="submission" date="2020-02" db="EMBL/GenBank/DDBJ databases">
        <authorList>
            <person name="Scholz U."/>
            <person name="Mascher M."/>
            <person name="Fiebig A."/>
        </authorList>
    </citation>
    <scope>NUCLEOTIDE SEQUENCE</scope>
</reference>
<keyword evidence="19" id="KW-1185">Reference proteome</keyword>
<accession>A0A7I8L2P9</accession>
<dbReference type="Proteomes" id="UP000663760">
    <property type="component" value="Chromosome 10"/>
</dbReference>
<keyword evidence="4" id="KW-0433">Leucine-rich repeat</keyword>
<dbReference type="Gene3D" id="3.30.200.20">
    <property type="entry name" value="Phosphorylase Kinase, domain 1"/>
    <property type="match status" value="1"/>
</dbReference>
<keyword evidence="13 16" id="KW-0472">Membrane</keyword>
<dbReference type="Pfam" id="PF13855">
    <property type="entry name" value="LRR_8"/>
    <property type="match status" value="1"/>
</dbReference>